<dbReference type="EMBL" id="RCBY01000098">
    <property type="protein sequence ID" value="RQH38986.1"/>
    <property type="molecule type" value="Genomic_DNA"/>
</dbReference>
<name>A0A3N6NFV0_9CYAN</name>
<dbReference type="InterPro" id="IPR027417">
    <property type="entry name" value="P-loop_NTPase"/>
</dbReference>
<dbReference type="AlphaFoldDB" id="A0A3N6NFV0"/>
<keyword evidence="3" id="KW-1185">Reference proteome</keyword>
<proteinExistence type="predicted"/>
<dbReference type="Pfam" id="PF13175">
    <property type="entry name" value="AAA_15"/>
    <property type="match status" value="1"/>
</dbReference>
<dbReference type="OrthoDB" id="456421at2"/>
<dbReference type="SUPFAM" id="SSF52540">
    <property type="entry name" value="P-loop containing nucleoside triphosphate hydrolases"/>
    <property type="match status" value="1"/>
</dbReference>
<evidence type="ECO:0000313" key="3">
    <source>
        <dbReference type="Proteomes" id="UP000269154"/>
    </source>
</evidence>
<reference evidence="2 3" key="1">
    <citation type="journal article" date="2018" name="ACS Chem. Biol.">
        <title>Ketoreductase domain dysfunction expands chemodiversity: malyngamide biosynthesis in the cyanobacterium Okeania hirsuta.</title>
        <authorList>
            <person name="Moss N.A."/>
            <person name="Leao T."/>
            <person name="Rankin M."/>
            <person name="McCullough T.M."/>
            <person name="Qu P."/>
            <person name="Korobeynikov A."/>
            <person name="Smith J.L."/>
            <person name="Gerwick L."/>
            <person name="Gerwick W.H."/>
        </authorList>
    </citation>
    <scope>NUCLEOTIDE SEQUENCE [LARGE SCALE GENOMIC DNA]</scope>
    <source>
        <strain evidence="2 3">PAB10Feb10-1</strain>
    </source>
</reference>
<evidence type="ECO:0000259" key="1">
    <source>
        <dbReference type="Pfam" id="PF13175"/>
    </source>
</evidence>
<sequence>MLKKLYVNNFKCLFNFEIEFSNINLLLGANGSGKITVFEVLHKLQKFILGEFETTGKYYQVSEIFHQQDLTRWQNSPIQKKDMHLPNEKIAIFVPARNIETWFSYINGKDVNEEDDYKDKTLNITDRITLAKASAEKLASDICPQGLDENAPASLHHACNELRRLQLD</sequence>
<accession>A0A3N6NFV0</accession>
<feature type="domain" description="Endonuclease GajA/Old nuclease/RecF-like AAA" evidence="1">
    <location>
        <begin position="1"/>
        <end position="94"/>
    </location>
</feature>
<dbReference type="RefSeq" id="WP_124147283.1">
    <property type="nucleotide sequence ID" value="NZ_CAWOKI010000252.1"/>
</dbReference>
<evidence type="ECO:0000313" key="2">
    <source>
        <dbReference type="EMBL" id="RQH38986.1"/>
    </source>
</evidence>
<dbReference type="Proteomes" id="UP000269154">
    <property type="component" value="Unassembled WGS sequence"/>
</dbReference>
<gene>
    <name evidence="2" type="ORF">D5R40_17385</name>
</gene>
<organism evidence="2 3">
    <name type="scientific">Okeania hirsuta</name>
    <dbReference type="NCBI Taxonomy" id="1458930"/>
    <lineage>
        <taxon>Bacteria</taxon>
        <taxon>Bacillati</taxon>
        <taxon>Cyanobacteriota</taxon>
        <taxon>Cyanophyceae</taxon>
        <taxon>Oscillatoriophycideae</taxon>
        <taxon>Oscillatoriales</taxon>
        <taxon>Microcoleaceae</taxon>
        <taxon>Okeania</taxon>
    </lineage>
</organism>
<protein>
    <recommendedName>
        <fullName evidence="1">Endonuclease GajA/Old nuclease/RecF-like AAA domain-containing protein</fullName>
    </recommendedName>
</protein>
<comment type="caution">
    <text evidence="2">The sequence shown here is derived from an EMBL/GenBank/DDBJ whole genome shotgun (WGS) entry which is preliminary data.</text>
</comment>
<dbReference type="Gene3D" id="3.40.50.300">
    <property type="entry name" value="P-loop containing nucleotide triphosphate hydrolases"/>
    <property type="match status" value="1"/>
</dbReference>
<dbReference type="InterPro" id="IPR041685">
    <property type="entry name" value="AAA_GajA/Old/RecF-like"/>
</dbReference>